<keyword evidence="5" id="KW-1185">Reference proteome</keyword>
<dbReference type="InterPro" id="IPR036770">
    <property type="entry name" value="Ankyrin_rpt-contain_sf"/>
</dbReference>
<dbReference type="PANTHER" id="PTHR24123:SF33">
    <property type="entry name" value="PROTEIN HOS4"/>
    <property type="match status" value="1"/>
</dbReference>
<accession>A0ABY5IQJ1</accession>
<proteinExistence type="predicted"/>
<dbReference type="InterPro" id="IPR051165">
    <property type="entry name" value="Multifunctional_ANK_Repeat"/>
</dbReference>
<dbReference type="PROSITE" id="PS50297">
    <property type="entry name" value="ANK_REP_REGION"/>
    <property type="match status" value="2"/>
</dbReference>
<dbReference type="SUPFAM" id="SSF48403">
    <property type="entry name" value="Ankyrin repeat"/>
    <property type="match status" value="1"/>
</dbReference>
<name>A0ABY5IQJ1_9FLAO</name>
<protein>
    <submittedName>
        <fullName evidence="4">Ankyrin repeat domain-containing protein</fullName>
    </submittedName>
</protein>
<reference evidence="4" key="1">
    <citation type="submission" date="2022-07" db="EMBL/GenBank/DDBJ databases">
        <title>Isolation, identification, and degradation of a PFOSA degrading strain from sewage treatment plant.</title>
        <authorList>
            <person name="Zhang L."/>
            <person name="Huo Y."/>
        </authorList>
    </citation>
    <scope>NUCLEOTIDE SEQUENCE</scope>
    <source>
        <strain evidence="4">C1</strain>
    </source>
</reference>
<dbReference type="Proteomes" id="UP001059844">
    <property type="component" value="Chromosome"/>
</dbReference>
<evidence type="ECO:0000256" key="3">
    <source>
        <dbReference type="PROSITE-ProRule" id="PRU00023"/>
    </source>
</evidence>
<dbReference type="SMART" id="SM00248">
    <property type="entry name" value="ANK"/>
    <property type="match status" value="3"/>
</dbReference>
<dbReference type="EMBL" id="CP101751">
    <property type="protein sequence ID" value="UUC44467.1"/>
    <property type="molecule type" value="Genomic_DNA"/>
</dbReference>
<dbReference type="Gene3D" id="1.25.40.20">
    <property type="entry name" value="Ankyrin repeat-containing domain"/>
    <property type="match status" value="2"/>
</dbReference>
<dbReference type="SUPFAM" id="SSF69322">
    <property type="entry name" value="Tricorn protease domain 2"/>
    <property type="match status" value="1"/>
</dbReference>
<sequence length="529" mass="61433">MNIYQTDHTKTPEIFTLIKEHKNEEAKSYLKQNPSEIHLKGWMDDTPLHIASLNGNFEMIQYLVENGAEVNAERSGIYATPLCWADNFEVAKYLLDNGATMNDKELYLATRQDKVEVVNLLLTKGAKINTIEPQYLVCCSIECIKAYRNHQIKIDGSDKQNSNLLHNLSWLDLPEVFDFAYHNGCPWQKDSSQRTPYHLAKQGQRKNIVNHFKEKYPELISYRITNIPTENYTFETVYFLKQSPTNPDWFIGLTKNTKLVKYILTSDGKLQIDKIATIDVSYIRSFSFDKNDNIVIPTADNTVLIVEQNTFQLHHSIALENDVVLDQITYLPAKKLFLGSSQNWELVLLSEDYKVISKTKAEDGTMVPKINQNERLIAFLSYDQDTYYNLYKIDDDLNISFIRTFFKEWDNTSSGFSFHQNDFAVSFPSVVEYYSFEKEKLHKHWKIDISQYKSEQNHSDLTFSNENTIIVGKGKLLLFIDSVKKVIFREITLDISAEIKNVYLDNDKENLLVSTNKELIVVQLKKINY</sequence>
<organism evidence="4 5">
    <name type="scientific">Flavobacterium cerinum</name>
    <dbReference type="NCBI Taxonomy" id="2502784"/>
    <lineage>
        <taxon>Bacteria</taxon>
        <taxon>Pseudomonadati</taxon>
        <taxon>Bacteroidota</taxon>
        <taxon>Flavobacteriia</taxon>
        <taxon>Flavobacteriales</taxon>
        <taxon>Flavobacteriaceae</taxon>
        <taxon>Flavobacterium</taxon>
    </lineage>
</organism>
<keyword evidence="2 3" id="KW-0040">ANK repeat</keyword>
<evidence type="ECO:0000256" key="1">
    <source>
        <dbReference type="ARBA" id="ARBA00022737"/>
    </source>
</evidence>
<dbReference type="PROSITE" id="PS50088">
    <property type="entry name" value="ANK_REPEAT"/>
    <property type="match status" value="2"/>
</dbReference>
<keyword evidence="1" id="KW-0677">Repeat</keyword>
<feature type="repeat" description="ANK" evidence="3">
    <location>
        <begin position="101"/>
        <end position="133"/>
    </location>
</feature>
<dbReference type="PANTHER" id="PTHR24123">
    <property type="entry name" value="ANKYRIN REPEAT-CONTAINING"/>
    <property type="match status" value="1"/>
</dbReference>
<dbReference type="InterPro" id="IPR002110">
    <property type="entry name" value="Ankyrin_rpt"/>
</dbReference>
<evidence type="ECO:0000256" key="2">
    <source>
        <dbReference type="ARBA" id="ARBA00023043"/>
    </source>
</evidence>
<dbReference type="Pfam" id="PF12796">
    <property type="entry name" value="Ank_2"/>
    <property type="match status" value="1"/>
</dbReference>
<gene>
    <name evidence="4" type="ORF">NOX80_12595</name>
</gene>
<dbReference type="RefSeq" id="WP_256550143.1">
    <property type="nucleotide sequence ID" value="NZ_CP101751.1"/>
</dbReference>
<feature type="repeat" description="ANK" evidence="3">
    <location>
        <begin position="43"/>
        <end position="75"/>
    </location>
</feature>
<evidence type="ECO:0000313" key="5">
    <source>
        <dbReference type="Proteomes" id="UP001059844"/>
    </source>
</evidence>
<dbReference type="PRINTS" id="PR01415">
    <property type="entry name" value="ANKYRIN"/>
</dbReference>
<evidence type="ECO:0000313" key="4">
    <source>
        <dbReference type="EMBL" id="UUC44467.1"/>
    </source>
</evidence>